<dbReference type="AlphaFoldDB" id="A0A1H6R0Q8"/>
<keyword evidence="1" id="KW-0472">Membrane</keyword>
<dbReference type="STRING" id="322505.SAMN04487836_10568"/>
<dbReference type="OrthoDB" id="47603at2"/>
<dbReference type="EMBL" id="FNYK01000005">
    <property type="protein sequence ID" value="SEI46824.1"/>
    <property type="molecule type" value="Genomic_DNA"/>
</dbReference>
<evidence type="ECO:0000313" key="2">
    <source>
        <dbReference type="EMBL" id="SEI46824.1"/>
    </source>
</evidence>
<sequence>MKRKEIFIIICLLFIGVGLYFYQKSSKHEELVVYHHKKIIDHIDLSKNARYTYHGDVGVFHLEVKNGKARAYDVDCPNQICVHTGWIQREDGKSIVCAPNGISVSFETV</sequence>
<keyword evidence="1" id="KW-1133">Transmembrane helix</keyword>
<feature type="transmembrane region" description="Helical" evidence="1">
    <location>
        <begin position="6"/>
        <end position="22"/>
    </location>
</feature>
<dbReference type="RefSeq" id="WP_074731259.1">
    <property type="nucleotide sequence ID" value="NZ_CADAXY010000023.1"/>
</dbReference>
<dbReference type="Pfam" id="PF07009">
    <property type="entry name" value="NusG_II"/>
    <property type="match status" value="1"/>
</dbReference>
<dbReference type="CDD" id="cd09910">
    <property type="entry name" value="NGN-insert_like"/>
    <property type="match status" value="1"/>
</dbReference>
<name>A0A1H6R0Q8_9FIRM</name>
<evidence type="ECO:0000256" key="1">
    <source>
        <dbReference type="SAM" id="Phobius"/>
    </source>
</evidence>
<evidence type="ECO:0000313" key="3">
    <source>
        <dbReference type="Proteomes" id="UP000183028"/>
    </source>
</evidence>
<dbReference type="Proteomes" id="UP000183028">
    <property type="component" value="Unassembled WGS sequence"/>
</dbReference>
<gene>
    <name evidence="2" type="ORF">SAMN04487834_100517</name>
</gene>
<dbReference type="Gene3D" id="2.60.320.10">
    <property type="entry name" value="N-utilization substance G protein NusG, insert domain"/>
    <property type="match status" value="1"/>
</dbReference>
<protein>
    <submittedName>
        <fullName evidence="2">Uncharacterized protein</fullName>
    </submittedName>
</protein>
<reference evidence="3" key="1">
    <citation type="submission" date="2016-10" db="EMBL/GenBank/DDBJ databases">
        <authorList>
            <person name="Varghese N."/>
        </authorList>
    </citation>
    <scope>NUCLEOTIDE SEQUENCE [LARGE SCALE GENOMIC DNA]</scope>
    <source>
        <strain evidence="3">DSM 20406</strain>
    </source>
</reference>
<accession>A0A1H6R0Q8</accession>
<proteinExistence type="predicted"/>
<keyword evidence="3" id="KW-1185">Reference proteome</keyword>
<dbReference type="InterPro" id="IPR038690">
    <property type="entry name" value="NusG_2_sf"/>
</dbReference>
<dbReference type="eggNOG" id="COG5341">
    <property type="taxonomic scope" value="Bacteria"/>
</dbReference>
<organism evidence="2 3">
    <name type="scientific">Sharpea azabuensis</name>
    <dbReference type="NCBI Taxonomy" id="322505"/>
    <lineage>
        <taxon>Bacteria</taxon>
        <taxon>Bacillati</taxon>
        <taxon>Bacillota</taxon>
        <taxon>Erysipelotrichia</taxon>
        <taxon>Erysipelotrichales</taxon>
        <taxon>Coprobacillaceae</taxon>
        <taxon>Sharpea</taxon>
    </lineage>
</organism>
<keyword evidence="1" id="KW-0812">Transmembrane</keyword>